<name>A0ABW5CKV1_9HYPH</name>
<evidence type="ECO:0000313" key="2">
    <source>
        <dbReference type="Proteomes" id="UP001597371"/>
    </source>
</evidence>
<keyword evidence="2" id="KW-1185">Reference proteome</keyword>
<reference evidence="2" key="1">
    <citation type="journal article" date="2019" name="Int. J. Syst. Evol. Microbiol.">
        <title>The Global Catalogue of Microorganisms (GCM) 10K type strain sequencing project: providing services to taxonomists for standard genome sequencing and annotation.</title>
        <authorList>
            <consortium name="The Broad Institute Genomics Platform"/>
            <consortium name="The Broad Institute Genome Sequencing Center for Infectious Disease"/>
            <person name="Wu L."/>
            <person name="Ma J."/>
        </authorList>
    </citation>
    <scope>NUCLEOTIDE SEQUENCE [LARGE SCALE GENOMIC DNA]</scope>
    <source>
        <strain evidence="2">ZS-35-S2</strain>
    </source>
</reference>
<evidence type="ECO:0000313" key="1">
    <source>
        <dbReference type="EMBL" id="MFD2236653.1"/>
    </source>
</evidence>
<keyword evidence="1" id="KW-0808">Transferase</keyword>
<gene>
    <name evidence="1" type="ORF">ACFSKQ_04130</name>
</gene>
<keyword evidence="1" id="KW-0418">Kinase</keyword>
<organism evidence="1 2">
    <name type="scientific">Aureimonas populi</name>
    <dbReference type="NCBI Taxonomy" id="1701758"/>
    <lineage>
        <taxon>Bacteria</taxon>
        <taxon>Pseudomonadati</taxon>
        <taxon>Pseudomonadota</taxon>
        <taxon>Alphaproteobacteria</taxon>
        <taxon>Hyphomicrobiales</taxon>
        <taxon>Aurantimonadaceae</taxon>
        <taxon>Aureimonas</taxon>
    </lineage>
</organism>
<dbReference type="RefSeq" id="WP_209735591.1">
    <property type="nucleotide sequence ID" value="NZ_CP072611.1"/>
</dbReference>
<comment type="caution">
    <text evidence="1">The sequence shown here is derived from an EMBL/GenBank/DDBJ whole genome shotgun (WGS) entry which is preliminary data.</text>
</comment>
<dbReference type="EMBL" id="JBHUIJ010000005">
    <property type="protein sequence ID" value="MFD2236653.1"/>
    <property type="molecule type" value="Genomic_DNA"/>
</dbReference>
<protein>
    <submittedName>
        <fullName evidence="1">Histidine kinase</fullName>
    </submittedName>
</protein>
<dbReference type="Proteomes" id="UP001597371">
    <property type="component" value="Unassembled WGS sequence"/>
</dbReference>
<accession>A0ABW5CKV1</accession>
<proteinExistence type="predicted"/>
<sequence length="59" mass="6440">MPTLVRLLTVLAILGALVFAVMAALVAFVEPRRGEISFEVPVEALQEPAPVRRMPERAP</sequence>
<dbReference type="GO" id="GO:0016301">
    <property type="term" value="F:kinase activity"/>
    <property type="evidence" value="ECO:0007669"/>
    <property type="project" value="UniProtKB-KW"/>
</dbReference>